<dbReference type="AlphaFoldDB" id="A0AAN4ZBI8"/>
<proteinExistence type="predicted"/>
<protein>
    <submittedName>
        <fullName evidence="2">Uncharacterized protein</fullName>
    </submittedName>
</protein>
<keyword evidence="3" id="KW-1185">Reference proteome</keyword>
<name>A0AAN4ZBI8_9BILA</name>
<reference evidence="3" key="1">
    <citation type="submission" date="2022-10" db="EMBL/GenBank/DDBJ databases">
        <title>Genome assembly of Pristionchus species.</title>
        <authorList>
            <person name="Yoshida K."/>
            <person name="Sommer R.J."/>
        </authorList>
    </citation>
    <scope>NUCLEOTIDE SEQUENCE [LARGE SCALE GENOMIC DNA]</scope>
    <source>
        <strain evidence="3">RS5460</strain>
    </source>
</reference>
<evidence type="ECO:0000256" key="1">
    <source>
        <dbReference type="SAM" id="MobiDB-lite"/>
    </source>
</evidence>
<dbReference type="Proteomes" id="UP001328107">
    <property type="component" value="Unassembled WGS sequence"/>
</dbReference>
<comment type="caution">
    <text evidence="2">The sequence shown here is derived from an EMBL/GenBank/DDBJ whole genome shotgun (WGS) entry which is preliminary data.</text>
</comment>
<feature type="region of interest" description="Disordered" evidence="1">
    <location>
        <begin position="82"/>
        <end position="108"/>
    </location>
</feature>
<evidence type="ECO:0000313" key="3">
    <source>
        <dbReference type="Proteomes" id="UP001328107"/>
    </source>
</evidence>
<dbReference type="EMBL" id="BTRK01000002">
    <property type="protein sequence ID" value="GMR37636.1"/>
    <property type="molecule type" value="Genomic_DNA"/>
</dbReference>
<gene>
    <name evidence="2" type="ORF">PMAYCL1PPCAC_07831</name>
</gene>
<sequence length="108" mass="12726">VQRDNKIIFLSTAFMVSLTESIQKEASGRVSTIDFLLEVCMFIFDNLDRRGPRDARMASSRTTCSWRRSCFSFRFCRERRTFRPDPVPECSPIPRRVQQNREGAEEKR</sequence>
<feature type="non-terminal residue" evidence="2">
    <location>
        <position position="1"/>
    </location>
</feature>
<evidence type="ECO:0000313" key="2">
    <source>
        <dbReference type="EMBL" id="GMR37636.1"/>
    </source>
</evidence>
<accession>A0AAN4ZBI8</accession>
<organism evidence="2 3">
    <name type="scientific">Pristionchus mayeri</name>
    <dbReference type="NCBI Taxonomy" id="1317129"/>
    <lineage>
        <taxon>Eukaryota</taxon>
        <taxon>Metazoa</taxon>
        <taxon>Ecdysozoa</taxon>
        <taxon>Nematoda</taxon>
        <taxon>Chromadorea</taxon>
        <taxon>Rhabditida</taxon>
        <taxon>Rhabditina</taxon>
        <taxon>Diplogasteromorpha</taxon>
        <taxon>Diplogasteroidea</taxon>
        <taxon>Neodiplogasteridae</taxon>
        <taxon>Pristionchus</taxon>
    </lineage>
</organism>